<dbReference type="PANTHER" id="PTHR11266:SF50">
    <property type="entry name" value="VACUOLAR MEMBRANE PROTEIN YOR292C"/>
    <property type="match status" value="1"/>
</dbReference>
<protein>
    <submittedName>
        <fullName evidence="7">Uncharacterized protein</fullName>
    </submittedName>
</protein>
<dbReference type="GO" id="GO:0016020">
    <property type="term" value="C:membrane"/>
    <property type="evidence" value="ECO:0007669"/>
    <property type="project" value="UniProtKB-SubCell"/>
</dbReference>
<keyword evidence="8" id="KW-1185">Reference proteome</keyword>
<dbReference type="EMBL" id="JAAAIN010000874">
    <property type="protein sequence ID" value="KAG0310163.1"/>
    <property type="molecule type" value="Genomic_DNA"/>
</dbReference>
<comment type="subcellular location">
    <subcellularLocation>
        <location evidence="1">Membrane</location>
        <topology evidence="1">Multi-pass membrane protein</topology>
    </subcellularLocation>
</comment>
<evidence type="ECO:0000256" key="6">
    <source>
        <dbReference type="RuleBase" id="RU363053"/>
    </source>
</evidence>
<dbReference type="PANTHER" id="PTHR11266">
    <property type="entry name" value="PEROXISOMAL MEMBRANE PROTEIN 2, PXMP2 MPV17"/>
    <property type="match status" value="1"/>
</dbReference>
<name>A0A9P6R2R9_9FUNG</name>
<reference evidence="7" key="1">
    <citation type="journal article" date="2020" name="Fungal Divers.">
        <title>Resolving the Mortierellaceae phylogeny through synthesis of multi-gene phylogenetics and phylogenomics.</title>
        <authorList>
            <person name="Vandepol N."/>
            <person name="Liber J."/>
            <person name="Desiro A."/>
            <person name="Na H."/>
            <person name="Kennedy M."/>
            <person name="Barry K."/>
            <person name="Grigoriev I.V."/>
            <person name="Miller A.N."/>
            <person name="O'Donnell K."/>
            <person name="Stajich J.E."/>
            <person name="Bonito G."/>
        </authorList>
    </citation>
    <scope>NUCLEOTIDE SEQUENCE</scope>
    <source>
        <strain evidence="7">NVP60</strain>
    </source>
</reference>
<organism evidence="7 8">
    <name type="scientific">Linnemannia gamsii</name>
    <dbReference type="NCBI Taxonomy" id="64522"/>
    <lineage>
        <taxon>Eukaryota</taxon>
        <taxon>Fungi</taxon>
        <taxon>Fungi incertae sedis</taxon>
        <taxon>Mucoromycota</taxon>
        <taxon>Mortierellomycotina</taxon>
        <taxon>Mortierellomycetes</taxon>
        <taxon>Mortierellales</taxon>
        <taxon>Mortierellaceae</taxon>
        <taxon>Linnemannia</taxon>
    </lineage>
</organism>
<evidence type="ECO:0000256" key="3">
    <source>
        <dbReference type="ARBA" id="ARBA00022692"/>
    </source>
</evidence>
<comment type="caution">
    <text evidence="7">The sequence shown here is derived from an EMBL/GenBank/DDBJ whole genome shotgun (WGS) entry which is preliminary data.</text>
</comment>
<evidence type="ECO:0000256" key="5">
    <source>
        <dbReference type="ARBA" id="ARBA00023136"/>
    </source>
</evidence>
<dbReference type="OrthoDB" id="10267969at2759"/>
<keyword evidence="3" id="KW-0812">Transmembrane</keyword>
<dbReference type="InterPro" id="IPR007248">
    <property type="entry name" value="Mpv17_PMP22"/>
</dbReference>
<sequence length="323" mass="35774">MTSILKPVYTFYNRHYQAQPILTICVTNAFLAGISDTITQKYLAPSTTTTTTTTPAPTTAEKVSHQITETVGNVNSSIQEGATEVTHKIDQIIHNDTSVDSTASAALENIKEKDGQVVHQGQELVHQGMHQVQDQLSHSDLVHQKQREMIPPTQDFARTGRFMFYNFSVAPIIHTWYTVLDKNFPIAAQAVNNQQSQQAAARVMRTVKPVLKRVAADQILFAPVGLAMLFTGLTVLEGGSFQQIKDKLNKTFIPTLQANYLVWPMVQLVNFSVMPLQLRLPFVSAVGIAWNAYLSLVNTRGQQTVNQKLVEHSKATAQAITTT</sequence>
<evidence type="ECO:0000256" key="2">
    <source>
        <dbReference type="ARBA" id="ARBA00006824"/>
    </source>
</evidence>
<keyword evidence="5" id="KW-0472">Membrane</keyword>
<evidence type="ECO:0000313" key="7">
    <source>
        <dbReference type="EMBL" id="KAG0310163.1"/>
    </source>
</evidence>
<accession>A0A9P6R2R9</accession>
<dbReference type="Proteomes" id="UP000823405">
    <property type="component" value="Unassembled WGS sequence"/>
</dbReference>
<evidence type="ECO:0000256" key="4">
    <source>
        <dbReference type="ARBA" id="ARBA00022989"/>
    </source>
</evidence>
<dbReference type="GO" id="GO:0005739">
    <property type="term" value="C:mitochondrion"/>
    <property type="evidence" value="ECO:0007669"/>
    <property type="project" value="TreeGrafter"/>
</dbReference>
<evidence type="ECO:0000313" key="8">
    <source>
        <dbReference type="Proteomes" id="UP000823405"/>
    </source>
</evidence>
<keyword evidence="4" id="KW-1133">Transmembrane helix</keyword>
<dbReference type="AlphaFoldDB" id="A0A9P6R2R9"/>
<proteinExistence type="inferred from homology"/>
<dbReference type="Pfam" id="PF04117">
    <property type="entry name" value="Mpv17_PMP22"/>
    <property type="match status" value="1"/>
</dbReference>
<comment type="similarity">
    <text evidence="2 6">Belongs to the peroxisomal membrane protein PXMP2/4 family.</text>
</comment>
<evidence type="ECO:0000256" key="1">
    <source>
        <dbReference type="ARBA" id="ARBA00004141"/>
    </source>
</evidence>
<gene>
    <name evidence="7" type="ORF">BGZ97_012746</name>
</gene>